<organism evidence="2 3">
    <name type="scientific">Athelia psychrophila</name>
    <dbReference type="NCBI Taxonomy" id="1759441"/>
    <lineage>
        <taxon>Eukaryota</taxon>
        <taxon>Fungi</taxon>
        <taxon>Dikarya</taxon>
        <taxon>Basidiomycota</taxon>
        <taxon>Agaricomycotina</taxon>
        <taxon>Agaricomycetes</taxon>
        <taxon>Agaricomycetidae</taxon>
        <taxon>Atheliales</taxon>
        <taxon>Atheliaceae</taxon>
        <taxon>Athelia</taxon>
    </lineage>
</organism>
<evidence type="ECO:0000313" key="2">
    <source>
        <dbReference type="EMBL" id="KZP09807.1"/>
    </source>
</evidence>
<proteinExistence type="predicted"/>
<evidence type="ECO:0000256" key="1">
    <source>
        <dbReference type="SAM" id="MobiDB-lite"/>
    </source>
</evidence>
<gene>
    <name evidence="2" type="ORF">FIBSPDRAFT_900226</name>
</gene>
<keyword evidence="3" id="KW-1185">Reference proteome</keyword>
<name>A0A165YQG7_9AGAM</name>
<protein>
    <submittedName>
        <fullName evidence="2">Uncharacterized protein</fullName>
    </submittedName>
</protein>
<reference evidence="2 3" key="1">
    <citation type="journal article" date="2016" name="Mol. Biol. Evol.">
        <title>Comparative Genomics of Early-Diverging Mushroom-Forming Fungi Provides Insights into the Origins of Lignocellulose Decay Capabilities.</title>
        <authorList>
            <person name="Nagy L.G."/>
            <person name="Riley R."/>
            <person name="Tritt A."/>
            <person name="Adam C."/>
            <person name="Daum C."/>
            <person name="Floudas D."/>
            <person name="Sun H."/>
            <person name="Yadav J.S."/>
            <person name="Pangilinan J."/>
            <person name="Larsson K.H."/>
            <person name="Matsuura K."/>
            <person name="Barry K."/>
            <person name="Labutti K."/>
            <person name="Kuo R."/>
            <person name="Ohm R.A."/>
            <person name="Bhattacharya S.S."/>
            <person name="Shirouzu T."/>
            <person name="Yoshinaga Y."/>
            <person name="Martin F.M."/>
            <person name="Grigoriev I.V."/>
            <person name="Hibbett D.S."/>
        </authorList>
    </citation>
    <scope>NUCLEOTIDE SEQUENCE [LARGE SCALE GENOMIC DNA]</scope>
    <source>
        <strain evidence="2 3">CBS 109695</strain>
    </source>
</reference>
<evidence type="ECO:0000313" key="3">
    <source>
        <dbReference type="Proteomes" id="UP000076532"/>
    </source>
</evidence>
<accession>A0A165YQG7</accession>
<dbReference type="EMBL" id="KV417692">
    <property type="protein sequence ID" value="KZP09807.1"/>
    <property type="molecule type" value="Genomic_DNA"/>
</dbReference>
<feature type="region of interest" description="Disordered" evidence="1">
    <location>
        <begin position="1"/>
        <end position="22"/>
    </location>
</feature>
<sequence length="191" mass="21019">MDQSLDGYTVPSPASESDNSQSTINELVENMERDFTMFEAGAPDFTMVSPTASSGSSSLHVQGARGPKSRRVEVGYQSLLVVVTTESLCLIGATWVHSKITQPSGAVVRVWKHQLPDPSADGAPARLDPKDQPLGWGSWQPGICLRYILLLKYTSARWRAIMPSSDAKFYLVKRLWLKNPMLLNSLPNSLL</sequence>
<dbReference type="Proteomes" id="UP000076532">
    <property type="component" value="Unassembled WGS sequence"/>
</dbReference>
<feature type="compositionally biased region" description="Polar residues" evidence="1">
    <location>
        <begin position="12"/>
        <end position="22"/>
    </location>
</feature>
<dbReference type="AlphaFoldDB" id="A0A165YQG7"/>